<evidence type="ECO:0000259" key="1">
    <source>
        <dbReference type="Pfam" id="PF08279"/>
    </source>
</evidence>
<dbReference type="EMBL" id="CP000774">
    <property type="protein sequence ID" value="ABS64084.1"/>
    <property type="molecule type" value="Genomic_DNA"/>
</dbReference>
<dbReference type="Pfam" id="PF08279">
    <property type="entry name" value="HTH_11"/>
    <property type="match status" value="1"/>
</dbReference>
<dbReference type="STRING" id="402881.Plav_2475"/>
<dbReference type="InterPro" id="IPR036388">
    <property type="entry name" value="WH-like_DNA-bd_sf"/>
</dbReference>
<sequence>MSRTSRLFELLGVLRARRMPVTAPDLARELGVSPRSIYRDIDTLRSLGAPIEGQAGVGYSLKEGFFLPDLAFSPDELDALTLGLGWVRQRADPALARCSESALAKIFSAKNNGSMSAQLPAVVTAASTSEPAVPPQAALLRDAIRRQRKVAISYEDAQGSLSDRVIWPITIVYFDDVRVLAAWCERRHAFRHFRIDRLRVKTILEERYPGRRQSIVTQWRQQDRDWRSMLTISDTPKRYQSAGALTGAMSKE</sequence>
<feature type="domain" description="Helix-turn-helix type 11" evidence="1">
    <location>
        <begin position="6"/>
        <end position="59"/>
    </location>
</feature>
<gene>
    <name evidence="3" type="ordered locus">Plav_2475</name>
</gene>
<dbReference type="PANTHER" id="PTHR34580">
    <property type="match status" value="1"/>
</dbReference>
<evidence type="ECO:0000259" key="2">
    <source>
        <dbReference type="Pfam" id="PF13280"/>
    </source>
</evidence>
<dbReference type="eggNOG" id="COG2378">
    <property type="taxonomic scope" value="Bacteria"/>
</dbReference>
<dbReference type="InterPro" id="IPR036390">
    <property type="entry name" value="WH_DNA-bd_sf"/>
</dbReference>
<dbReference type="RefSeq" id="WP_012111395.1">
    <property type="nucleotide sequence ID" value="NC_009719.1"/>
</dbReference>
<dbReference type="Pfam" id="PF13280">
    <property type="entry name" value="WYL"/>
    <property type="match status" value="1"/>
</dbReference>
<dbReference type="PROSITE" id="PS52050">
    <property type="entry name" value="WYL"/>
    <property type="match status" value="1"/>
</dbReference>
<dbReference type="Gene3D" id="1.10.10.10">
    <property type="entry name" value="Winged helix-like DNA-binding domain superfamily/Winged helix DNA-binding domain"/>
    <property type="match status" value="1"/>
</dbReference>
<dbReference type="InterPro" id="IPR026881">
    <property type="entry name" value="WYL_dom"/>
</dbReference>
<accession>A7HW01</accession>
<proteinExistence type="predicted"/>
<organism evidence="3 4">
    <name type="scientific">Parvibaculum lavamentivorans (strain DS-1 / DSM 13023 / NCIMB 13966)</name>
    <dbReference type="NCBI Taxonomy" id="402881"/>
    <lineage>
        <taxon>Bacteria</taxon>
        <taxon>Pseudomonadati</taxon>
        <taxon>Pseudomonadota</taxon>
        <taxon>Alphaproteobacteria</taxon>
        <taxon>Hyphomicrobiales</taxon>
        <taxon>Parvibaculaceae</taxon>
        <taxon>Parvibaculum</taxon>
    </lineage>
</organism>
<evidence type="ECO:0000313" key="4">
    <source>
        <dbReference type="Proteomes" id="UP000006377"/>
    </source>
</evidence>
<dbReference type="OrthoDB" id="9807255at2"/>
<dbReference type="InterPro" id="IPR013196">
    <property type="entry name" value="HTH_11"/>
</dbReference>
<protein>
    <submittedName>
        <fullName evidence="3">Helix-turn-helix type 11 domain protein</fullName>
    </submittedName>
</protein>
<dbReference type="AlphaFoldDB" id="A7HW01"/>
<dbReference type="SUPFAM" id="SSF46785">
    <property type="entry name" value="Winged helix' DNA-binding domain"/>
    <property type="match status" value="1"/>
</dbReference>
<reference evidence="3 4" key="1">
    <citation type="journal article" date="2011" name="Stand. Genomic Sci.">
        <title>Complete genome sequence of Parvibaculum lavamentivorans type strain (DS-1(T)).</title>
        <authorList>
            <person name="Schleheck D."/>
            <person name="Weiss M."/>
            <person name="Pitluck S."/>
            <person name="Bruce D."/>
            <person name="Land M.L."/>
            <person name="Han S."/>
            <person name="Saunders E."/>
            <person name="Tapia R."/>
            <person name="Detter C."/>
            <person name="Brettin T."/>
            <person name="Han J."/>
            <person name="Woyke T."/>
            <person name="Goodwin L."/>
            <person name="Pennacchio L."/>
            <person name="Nolan M."/>
            <person name="Cook A.M."/>
            <person name="Kjelleberg S."/>
            <person name="Thomas T."/>
        </authorList>
    </citation>
    <scope>NUCLEOTIDE SEQUENCE [LARGE SCALE GENOMIC DNA]</scope>
    <source>
        <strain evidence="4">DS-1 / DSM 13023 / NCIMB 13966</strain>
    </source>
</reference>
<dbReference type="HOGENOM" id="CLU_041141_7_1_5"/>
<evidence type="ECO:0000313" key="3">
    <source>
        <dbReference type="EMBL" id="ABS64084.1"/>
    </source>
</evidence>
<dbReference type="InterPro" id="IPR051534">
    <property type="entry name" value="CBASS_pafABC_assoc_protein"/>
</dbReference>
<name>A7HW01_PARL1</name>
<dbReference type="Proteomes" id="UP000006377">
    <property type="component" value="Chromosome"/>
</dbReference>
<feature type="domain" description="WYL" evidence="2">
    <location>
        <begin position="138"/>
        <end position="199"/>
    </location>
</feature>
<dbReference type="KEGG" id="pla:Plav_2475"/>
<keyword evidence="4" id="KW-1185">Reference proteome</keyword>
<dbReference type="PANTHER" id="PTHR34580:SF3">
    <property type="entry name" value="PROTEIN PAFB"/>
    <property type="match status" value="1"/>
</dbReference>